<comment type="caution">
    <text evidence="1">The sequence shown here is derived from an EMBL/GenBank/DDBJ whole genome shotgun (WGS) entry which is preliminary data.</text>
</comment>
<reference evidence="1 2" key="1">
    <citation type="submission" date="2023-07" db="EMBL/GenBank/DDBJ databases">
        <title>Functional and genomic diversity of the sorghum phyllosphere microbiome.</title>
        <authorList>
            <person name="Shade A."/>
        </authorList>
    </citation>
    <scope>NUCLEOTIDE SEQUENCE [LARGE SCALE GENOMIC DNA]</scope>
    <source>
        <strain evidence="1 2">SORGH_AS_1064</strain>
    </source>
</reference>
<dbReference type="Proteomes" id="UP001225072">
    <property type="component" value="Unassembled WGS sequence"/>
</dbReference>
<gene>
    <name evidence="1" type="ORF">QE404_002540</name>
</gene>
<accession>A0ABU0TK22</accession>
<protein>
    <submittedName>
        <fullName evidence="1">Uncharacterized protein</fullName>
    </submittedName>
</protein>
<keyword evidence="2" id="KW-1185">Reference proteome</keyword>
<sequence length="37" mass="4602">MHKTISYLNRFQFLTVKIKNTIKKRQLFKLPFIDYVK</sequence>
<dbReference type="EMBL" id="JAUTAL010000001">
    <property type="protein sequence ID" value="MDQ1097393.1"/>
    <property type="molecule type" value="Genomic_DNA"/>
</dbReference>
<evidence type="ECO:0000313" key="1">
    <source>
        <dbReference type="EMBL" id="MDQ1097393.1"/>
    </source>
</evidence>
<organism evidence="1 2">
    <name type="scientific">Chryseobacterium camelliae</name>
    <dbReference type="NCBI Taxonomy" id="1265445"/>
    <lineage>
        <taxon>Bacteria</taxon>
        <taxon>Pseudomonadati</taxon>
        <taxon>Bacteroidota</taxon>
        <taxon>Flavobacteriia</taxon>
        <taxon>Flavobacteriales</taxon>
        <taxon>Weeksellaceae</taxon>
        <taxon>Chryseobacterium group</taxon>
        <taxon>Chryseobacterium</taxon>
    </lineage>
</organism>
<name>A0ABU0TK22_9FLAO</name>
<evidence type="ECO:0000313" key="2">
    <source>
        <dbReference type="Proteomes" id="UP001225072"/>
    </source>
</evidence>
<proteinExistence type="predicted"/>